<sequence>MKHLELTREVEQHRRGMKMSRGLASFVEGRAELEEADMEAEDGEGTKIVGQFETDTGIRRQSPNLVNQRFKNVKCHFTTLGDDKERAHISQGYALAHK</sequence>
<proteinExistence type="predicted"/>
<comment type="caution">
    <text evidence="1">The sequence shown here is derived from an EMBL/GenBank/DDBJ whole genome shotgun (WGS) entry which is preliminary data.</text>
</comment>
<dbReference type="Proteomes" id="UP000249056">
    <property type="component" value="Unassembled WGS sequence"/>
</dbReference>
<evidence type="ECO:0000313" key="2">
    <source>
        <dbReference type="Proteomes" id="UP000249056"/>
    </source>
</evidence>
<organism evidence="1 2">
    <name type="scientific">Monilinia fructigena</name>
    <dbReference type="NCBI Taxonomy" id="38457"/>
    <lineage>
        <taxon>Eukaryota</taxon>
        <taxon>Fungi</taxon>
        <taxon>Dikarya</taxon>
        <taxon>Ascomycota</taxon>
        <taxon>Pezizomycotina</taxon>
        <taxon>Leotiomycetes</taxon>
        <taxon>Helotiales</taxon>
        <taxon>Sclerotiniaceae</taxon>
        <taxon>Monilinia</taxon>
    </lineage>
</organism>
<dbReference type="EMBL" id="QKRW01000047">
    <property type="protein sequence ID" value="RAL59836.1"/>
    <property type="molecule type" value="Genomic_DNA"/>
</dbReference>
<name>A0A395II48_9HELO</name>
<keyword evidence="2" id="KW-1185">Reference proteome</keyword>
<dbReference type="AlphaFoldDB" id="A0A395II48"/>
<gene>
    <name evidence="1" type="ORF">DID88_000465</name>
</gene>
<protein>
    <submittedName>
        <fullName evidence="1">Uncharacterized protein</fullName>
    </submittedName>
</protein>
<evidence type="ECO:0000313" key="1">
    <source>
        <dbReference type="EMBL" id="RAL59836.1"/>
    </source>
</evidence>
<reference evidence="1 2" key="1">
    <citation type="submission" date="2018-06" db="EMBL/GenBank/DDBJ databases">
        <title>Genome Sequence of the Brown Rot Fungal Pathogen Monilinia fructigena.</title>
        <authorList>
            <person name="Landi L."/>
            <person name="De Miccolis Angelini R.M."/>
            <person name="Pollastro S."/>
            <person name="Abate D."/>
            <person name="Faretra F."/>
            <person name="Romanazzi G."/>
        </authorList>
    </citation>
    <scope>NUCLEOTIDE SEQUENCE [LARGE SCALE GENOMIC DNA]</scope>
    <source>
        <strain evidence="1 2">Mfrg269</strain>
    </source>
</reference>
<accession>A0A395II48</accession>